<reference evidence="1 2" key="1">
    <citation type="submission" date="2016-05" db="EMBL/GenBank/DDBJ databases">
        <title>Microbial solvent formation.</title>
        <authorList>
            <person name="Poehlein A."/>
            <person name="Montoya Solano J.D."/>
            <person name="Flitsch S."/>
            <person name="Krabben P."/>
            <person name="Duerre P."/>
            <person name="Daniel R."/>
        </authorList>
    </citation>
    <scope>NUCLEOTIDE SEQUENCE [LARGE SCALE GENOMIC DNA]</scope>
    <source>
        <strain evidence="1 2">L1-8</strain>
    </source>
</reference>
<dbReference type="EMBL" id="LZYZ01000008">
    <property type="protein sequence ID" value="OOM07234.1"/>
    <property type="molecule type" value="Genomic_DNA"/>
</dbReference>
<dbReference type="InterPro" id="IPR025051">
    <property type="entry name" value="DUF3990"/>
</dbReference>
<dbReference type="Pfam" id="PF13151">
    <property type="entry name" value="DUF3990"/>
    <property type="match status" value="1"/>
</dbReference>
<accession>A0A1S8MSU7</accession>
<dbReference type="RefSeq" id="WP_077866795.1">
    <property type="nucleotide sequence ID" value="NZ_LZYZ01000008.1"/>
</dbReference>
<proteinExistence type="predicted"/>
<evidence type="ECO:0008006" key="3">
    <source>
        <dbReference type="Google" id="ProtNLM"/>
    </source>
</evidence>
<evidence type="ECO:0000313" key="1">
    <source>
        <dbReference type="EMBL" id="OOM07234.1"/>
    </source>
</evidence>
<organism evidence="1 2">
    <name type="scientific">Clostridium saccharobutylicum</name>
    <dbReference type="NCBI Taxonomy" id="169679"/>
    <lineage>
        <taxon>Bacteria</taxon>
        <taxon>Bacillati</taxon>
        <taxon>Bacillota</taxon>
        <taxon>Clostridia</taxon>
        <taxon>Eubacteriales</taxon>
        <taxon>Clostridiaceae</taxon>
        <taxon>Clostridium</taxon>
    </lineage>
</organism>
<sequence>MIVYHGSNIDIKEPKIIQSNRALDFGFGFYTTTFKEQAEKWAIRKCTNFKGEIEGKPTVSIYELDLELAKKDYEVHEYEGVTNEWLEFILMNRKDINSKSPYDITIGEVADDQVFATVNLLSRGWIDINAATQRLKFKSPNNQVCINNEEVIKKCLKYIGMEVVK</sequence>
<dbReference type="Proteomes" id="UP000191154">
    <property type="component" value="Unassembled WGS sequence"/>
</dbReference>
<protein>
    <recommendedName>
        <fullName evidence="3">DUF3990 domain-containing protein</fullName>
    </recommendedName>
</protein>
<comment type="caution">
    <text evidence="1">The sequence shown here is derived from an EMBL/GenBank/DDBJ whole genome shotgun (WGS) entry which is preliminary data.</text>
</comment>
<evidence type="ECO:0000313" key="2">
    <source>
        <dbReference type="Proteomes" id="UP000191154"/>
    </source>
</evidence>
<dbReference type="AlphaFoldDB" id="A0A1S8MSU7"/>
<name>A0A1S8MSU7_CLOSA</name>
<gene>
    <name evidence="1" type="ORF">CLOSAC_37630</name>
</gene>